<proteinExistence type="predicted"/>
<accession>A0A8H5CEM0</accession>
<dbReference type="Pfam" id="PF12937">
    <property type="entry name" value="F-box-like"/>
    <property type="match status" value="1"/>
</dbReference>
<protein>
    <recommendedName>
        <fullName evidence="1">F-box domain-containing protein</fullName>
    </recommendedName>
</protein>
<dbReference type="SUPFAM" id="SSF52047">
    <property type="entry name" value="RNI-like"/>
    <property type="match status" value="1"/>
</dbReference>
<feature type="domain" description="F-box" evidence="1">
    <location>
        <begin position="31"/>
        <end position="81"/>
    </location>
</feature>
<dbReference type="InterPro" id="IPR001810">
    <property type="entry name" value="F-box_dom"/>
</dbReference>
<organism evidence="2 3">
    <name type="scientific">Ephemerocybe angulata</name>
    <dbReference type="NCBI Taxonomy" id="980116"/>
    <lineage>
        <taxon>Eukaryota</taxon>
        <taxon>Fungi</taxon>
        <taxon>Dikarya</taxon>
        <taxon>Basidiomycota</taxon>
        <taxon>Agaricomycotina</taxon>
        <taxon>Agaricomycetes</taxon>
        <taxon>Agaricomycetidae</taxon>
        <taxon>Agaricales</taxon>
        <taxon>Agaricineae</taxon>
        <taxon>Psathyrellaceae</taxon>
        <taxon>Ephemerocybe</taxon>
    </lineage>
</organism>
<dbReference type="OrthoDB" id="3252356at2759"/>
<dbReference type="Gene3D" id="3.80.10.10">
    <property type="entry name" value="Ribonuclease Inhibitor"/>
    <property type="match status" value="1"/>
</dbReference>
<sequence>MKSIGRVRHFFTAHLFRRRRSSVKHLRSPMDCMPNEIISHIFHLILLDPEQNPSFSFCISQVCARWRELALTTPNLWTRIAYTYPITDAQHMCADFAIQRSGSQPLSILVDCRDPEWDWDEENHSFQWSGMQDILNRLIPEAKRWKALDILTDTWLPIYSFLRLTKTIDDLPHLESLSLARCNAYFAAQGQTFEPVALNEHIPLFGGSPIPKLRQLCLTGVHIDWTKSSLRNLTCLEFKYHAMDVLPTLPQFASILNNCSGLEELTILGWGPQFGADPLSSVTAITIPSLTKLSFGFVDVEYGTQLLSLFQVPSLRELCLEDVAATISPLDGQPSDPLLEWLFTSQPAARASFSSTDGLPINPIPLQAVRVLELRNLHSRQEVFASLFKCFPNLIRLSCMDVSDEALLALTPYAIDYPAQLPNKGMSSRIGCLCPALEELYCQDSDPAVLMELVAERAIIGSVPPLRDVTLEYARTSRPHPDSHDYDGLVKTGIRILGSASGSEASDSE</sequence>
<evidence type="ECO:0000313" key="3">
    <source>
        <dbReference type="Proteomes" id="UP000541558"/>
    </source>
</evidence>
<gene>
    <name evidence="2" type="ORF">D9611_009767</name>
</gene>
<reference evidence="2 3" key="1">
    <citation type="journal article" date="2020" name="ISME J.">
        <title>Uncovering the hidden diversity of litter-decomposition mechanisms in mushroom-forming fungi.</title>
        <authorList>
            <person name="Floudas D."/>
            <person name="Bentzer J."/>
            <person name="Ahren D."/>
            <person name="Johansson T."/>
            <person name="Persson P."/>
            <person name="Tunlid A."/>
        </authorList>
    </citation>
    <scope>NUCLEOTIDE SEQUENCE [LARGE SCALE GENOMIC DNA]</scope>
    <source>
        <strain evidence="2 3">CBS 175.51</strain>
    </source>
</reference>
<dbReference type="SUPFAM" id="SSF81383">
    <property type="entry name" value="F-box domain"/>
    <property type="match status" value="1"/>
</dbReference>
<dbReference type="Gene3D" id="1.20.1280.50">
    <property type="match status" value="1"/>
</dbReference>
<dbReference type="InterPro" id="IPR036047">
    <property type="entry name" value="F-box-like_dom_sf"/>
</dbReference>
<dbReference type="AlphaFoldDB" id="A0A8H5CEM0"/>
<evidence type="ECO:0000313" key="2">
    <source>
        <dbReference type="EMBL" id="KAF5339368.1"/>
    </source>
</evidence>
<dbReference type="InterPro" id="IPR032675">
    <property type="entry name" value="LRR_dom_sf"/>
</dbReference>
<name>A0A8H5CEM0_9AGAR</name>
<evidence type="ECO:0000259" key="1">
    <source>
        <dbReference type="Pfam" id="PF12937"/>
    </source>
</evidence>
<dbReference type="PANTHER" id="PTHR38926:SF72">
    <property type="entry name" value="IM:7136021-RELATED"/>
    <property type="match status" value="1"/>
</dbReference>
<dbReference type="EMBL" id="JAACJK010000008">
    <property type="protein sequence ID" value="KAF5339368.1"/>
    <property type="molecule type" value="Genomic_DNA"/>
</dbReference>
<keyword evidence="3" id="KW-1185">Reference proteome</keyword>
<dbReference type="PANTHER" id="PTHR38926">
    <property type="entry name" value="F-BOX DOMAIN CONTAINING PROTEIN, EXPRESSED"/>
    <property type="match status" value="1"/>
</dbReference>
<comment type="caution">
    <text evidence="2">The sequence shown here is derived from an EMBL/GenBank/DDBJ whole genome shotgun (WGS) entry which is preliminary data.</text>
</comment>
<dbReference type="Proteomes" id="UP000541558">
    <property type="component" value="Unassembled WGS sequence"/>
</dbReference>